<dbReference type="AlphaFoldDB" id="A0A0F9GHY6"/>
<dbReference type="EMBL" id="LAZR01017921">
    <property type="protein sequence ID" value="KKL98449.1"/>
    <property type="molecule type" value="Genomic_DNA"/>
</dbReference>
<organism evidence="1">
    <name type="scientific">marine sediment metagenome</name>
    <dbReference type="NCBI Taxonomy" id="412755"/>
    <lineage>
        <taxon>unclassified sequences</taxon>
        <taxon>metagenomes</taxon>
        <taxon>ecological metagenomes</taxon>
    </lineage>
</organism>
<proteinExistence type="predicted"/>
<protein>
    <recommendedName>
        <fullName evidence="2">Cytoplasmic protein</fullName>
    </recommendedName>
</protein>
<gene>
    <name evidence="1" type="ORF">LCGC14_1824330</name>
</gene>
<comment type="caution">
    <text evidence="1">The sequence shown here is derived from an EMBL/GenBank/DDBJ whole genome shotgun (WGS) entry which is preliminary data.</text>
</comment>
<name>A0A0F9GHY6_9ZZZZ</name>
<evidence type="ECO:0000313" key="1">
    <source>
        <dbReference type="EMBL" id="KKL98449.1"/>
    </source>
</evidence>
<accession>A0A0F9GHY6</accession>
<reference evidence="1" key="1">
    <citation type="journal article" date="2015" name="Nature">
        <title>Complex archaea that bridge the gap between prokaryotes and eukaryotes.</title>
        <authorList>
            <person name="Spang A."/>
            <person name="Saw J.H."/>
            <person name="Jorgensen S.L."/>
            <person name="Zaremba-Niedzwiedzka K."/>
            <person name="Martijn J."/>
            <person name="Lind A.E."/>
            <person name="van Eijk R."/>
            <person name="Schleper C."/>
            <person name="Guy L."/>
            <person name="Ettema T.J."/>
        </authorList>
    </citation>
    <scope>NUCLEOTIDE SEQUENCE</scope>
</reference>
<sequence length="97" mass="11247">MNEAELKEIHKRCDNNRSALEKTNLCGCFCCRRTYNPSEIHEWIDGGETALCAKCSIDSVLALDDSVDNTQMLEEMYVYWFSLTYNEDGQLVHDWSE</sequence>
<evidence type="ECO:0008006" key="2">
    <source>
        <dbReference type="Google" id="ProtNLM"/>
    </source>
</evidence>